<keyword evidence="2" id="KW-1185">Reference proteome</keyword>
<dbReference type="EMBL" id="CP042433">
    <property type="protein sequence ID" value="QEC57986.1"/>
    <property type="molecule type" value="Genomic_DNA"/>
</dbReference>
<name>A0A5B8UNF4_9BACT</name>
<organism evidence="1 2">
    <name type="scientific">Flavisolibacter ginsenosidimutans</name>
    <dbReference type="NCBI Taxonomy" id="661481"/>
    <lineage>
        <taxon>Bacteria</taxon>
        <taxon>Pseudomonadati</taxon>
        <taxon>Bacteroidota</taxon>
        <taxon>Chitinophagia</taxon>
        <taxon>Chitinophagales</taxon>
        <taxon>Chitinophagaceae</taxon>
        <taxon>Flavisolibacter</taxon>
    </lineage>
</organism>
<evidence type="ECO:0000313" key="1">
    <source>
        <dbReference type="EMBL" id="QEC57986.1"/>
    </source>
</evidence>
<proteinExistence type="predicted"/>
<dbReference type="Proteomes" id="UP000321204">
    <property type="component" value="Chromosome"/>
</dbReference>
<sequence>MAVRAASHTKVNLSFKSLTDLAAFKNECACKDFYIDRDSLTLVGTFSEEQLKIATGKYFALYYTEAK</sequence>
<protein>
    <submittedName>
        <fullName evidence="1">Uncharacterized protein</fullName>
    </submittedName>
</protein>
<reference evidence="1 2" key="1">
    <citation type="journal article" date="2015" name="Int. J. Syst. Evol. Microbiol.">
        <title>Flavisolibacter ginsenosidimutans sp. nov., with ginsenoside-converting activity isolated from soil used for cultivating ginseng.</title>
        <authorList>
            <person name="Zhao Y."/>
            <person name="Liu Q."/>
            <person name="Kang M.S."/>
            <person name="Jin F."/>
            <person name="Yu H."/>
            <person name="Im W.T."/>
        </authorList>
    </citation>
    <scope>NUCLEOTIDE SEQUENCE [LARGE SCALE GENOMIC DNA]</scope>
    <source>
        <strain evidence="1 2">Gsoil 636</strain>
    </source>
</reference>
<evidence type="ECO:0000313" key="2">
    <source>
        <dbReference type="Proteomes" id="UP000321204"/>
    </source>
</evidence>
<gene>
    <name evidence="1" type="ORF">FSB75_19425</name>
</gene>
<accession>A0A5B8UNF4</accession>
<dbReference type="KEGG" id="fgg:FSB75_19425"/>
<dbReference type="RefSeq" id="WP_146790877.1">
    <property type="nucleotide sequence ID" value="NZ_BAABIO010000003.1"/>
</dbReference>
<dbReference type="AlphaFoldDB" id="A0A5B8UNF4"/>